<organism evidence="2 3">
    <name type="scientific">Knipowitschia caucasica</name>
    <name type="common">Caucasian dwarf goby</name>
    <name type="synonym">Pomatoschistus caucasicus</name>
    <dbReference type="NCBI Taxonomy" id="637954"/>
    <lineage>
        <taxon>Eukaryota</taxon>
        <taxon>Metazoa</taxon>
        <taxon>Chordata</taxon>
        <taxon>Craniata</taxon>
        <taxon>Vertebrata</taxon>
        <taxon>Euteleostomi</taxon>
        <taxon>Actinopterygii</taxon>
        <taxon>Neopterygii</taxon>
        <taxon>Teleostei</taxon>
        <taxon>Neoteleostei</taxon>
        <taxon>Acanthomorphata</taxon>
        <taxon>Gobiaria</taxon>
        <taxon>Gobiiformes</taxon>
        <taxon>Gobioidei</taxon>
        <taxon>Gobiidae</taxon>
        <taxon>Gobiinae</taxon>
        <taxon>Knipowitschia</taxon>
    </lineage>
</organism>
<feature type="region of interest" description="Disordered" evidence="1">
    <location>
        <begin position="1"/>
        <end position="29"/>
    </location>
</feature>
<sequence>MLPGLALLSRGPPRASSRQEPGFTHRGPLGECVGAEAGEGMDGCWHGTEWGSVGRPGQSGGLWAVVVRWWVVWIPHVLSSCSGGQLSCVNENVNS</sequence>
<accession>A0AAV2K2L5</accession>
<proteinExistence type="predicted"/>
<reference evidence="2 3" key="1">
    <citation type="submission" date="2024-04" db="EMBL/GenBank/DDBJ databases">
        <authorList>
            <person name="Waldvogel A.-M."/>
            <person name="Schoenle A."/>
        </authorList>
    </citation>
    <scope>NUCLEOTIDE SEQUENCE [LARGE SCALE GENOMIC DNA]</scope>
</reference>
<keyword evidence="3" id="KW-1185">Reference proteome</keyword>
<dbReference type="Proteomes" id="UP001497482">
    <property type="component" value="Chromosome 16"/>
</dbReference>
<evidence type="ECO:0000313" key="3">
    <source>
        <dbReference type="Proteomes" id="UP001497482"/>
    </source>
</evidence>
<evidence type="ECO:0000313" key="2">
    <source>
        <dbReference type="EMBL" id="CAL1584143.1"/>
    </source>
</evidence>
<evidence type="ECO:0000256" key="1">
    <source>
        <dbReference type="SAM" id="MobiDB-lite"/>
    </source>
</evidence>
<dbReference type="AlphaFoldDB" id="A0AAV2K2L5"/>
<dbReference type="EMBL" id="OZ035838">
    <property type="protein sequence ID" value="CAL1584143.1"/>
    <property type="molecule type" value="Genomic_DNA"/>
</dbReference>
<name>A0AAV2K2L5_KNICA</name>
<protein>
    <submittedName>
        <fullName evidence="2">Uncharacterized protein</fullName>
    </submittedName>
</protein>
<gene>
    <name evidence="2" type="ORF">KC01_LOCUS14519</name>
</gene>